<protein>
    <submittedName>
        <fullName evidence="1">Phosphohydrolase</fullName>
    </submittedName>
</protein>
<dbReference type="EMBL" id="BEXT01000001">
    <property type="protein sequence ID" value="GBC59755.1"/>
    <property type="molecule type" value="Genomic_DNA"/>
</dbReference>
<reference evidence="2" key="1">
    <citation type="submission" date="2017-11" db="EMBL/GenBank/DDBJ databases">
        <authorList>
            <person name="Watanabe M."/>
            <person name="Kojima H."/>
        </authorList>
    </citation>
    <scope>NUCLEOTIDE SEQUENCE [LARGE SCALE GENOMIC DNA]</scope>
    <source>
        <strain evidence="2">Tokyo 01</strain>
    </source>
</reference>
<dbReference type="PANTHER" id="PTHR46246:SF1">
    <property type="entry name" value="GUANOSINE-3',5'-BIS(DIPHOSPHATE) 3'-PYROPHOSPHOHYDROLASE MESH1"/>
    <property type="match status" value="1"/>
</dbReference>
<dbReference type="Pfam" id="PF13328">
    <property type="entry name" value="HD_4"/>
    <property type="match status" value="1"/>
</dbReference>
<organism evidence="1 2">
    <name type="scientific">Desulfonema ishimotonii</name>
    <dbReference type="NCBI Taxonomy" id="45657"/>
    <lineage>
        <taxon>Bacteria</taxon>
        <taxon>Pseudomonadati</taxon>
        <taxon>Thermodesulfobacteriota</taxon>
        <taxon>Desulfobacteria</taxon>
        <taxon>Desulfobacterales</taxon>
        <taxon>Desulfococcaceae</taxon>
        <taxon>Desulfonema</taxon>
    </lineage>
</organism>
<reference evidence="2" key="2">
    <citation type="submission" date="2019-01" db="EMBL/GenBank/DDBJ databases">
        <title>Genome sequence of Desulfonema ishimotonii strain Tokyo 01.</title>
        <authorList>
            <person name="Fukui M."/>
        </authorList>
    </citation>
    <scope>NUCLEOTIDE SEQUENCE [LARGE SCALE GENOMIC DNA]</scope>
    <source>
        <strain evidence="2">Tokyo 01</strain>
    </source>
</reference>
<keyword evidence="1" id="KW-0378">Hydrolase</keyword>
<name>A0A401FS14_9BACT</name>
<dbReference type="SUPFAM" id="SSF109604">
    <property type="entry name" value="HD-domain/PDEase-like"/>
    <property type="match status" value="1"/>
</dbReference>
<evidence type="ECO:0000313" key="2">
    <source>
        <dbReference type="Proteomes" id="UP000288096"/>
    </source>
</evidence>
<dbReference type="AlphaFoldDB" id="A0A401FS14"/>
<accession>A0A401FS14</accession>
<dbReference type="GO" id="GO:0008893">
    <property type="term" value="F:guanosine-3',5'-bis(diphosphate) 3'-diphosphatase activity"/>
    <property type="evidence" value="ECO:0007669"/>
    <property type="project" value="TreeGrafter"/>
</dbReference>
<proteinExistence type="predicted"/>
<evidence type="ECO:0000313" key="1">
    <source>
        <dbReference type="EMBL" id="GBC59755.1"/>
    </source>
</evidence>
<dbReference type="InterPro" id="IPR052194">
    <property type="entry name" value="MESH1"/>
</dbReference>
<dbReference type="OrthoDB" id="9802385at2"/>
<dbReference type="RefSeq" id="WP_124327241.1">
    <property type="nucleotide sequence ID" value="NZ_BEXT01000001.1"/>
</dbReference>
<sequence>MQSRWSQDLYIRAYRFAATAHQGQLVPGSVHPYILHLSLVSMEIMAALPSEPEADGDLAVRCALLHDVLEDTPVQYDQLRNEFGPPVANGVRALTKDETLAKHLRMTDSLQRIRCQPREIPMVKLADRITNLQPPPRHWNREKIRNYRLEAITIYDALKDASDFLADRLSKKIEAYRLFTCERG</sequence>
<dbReference type="Gene3D" id="1.10.3210.10">
    <property type="entry name" value="Hypothetical protein af1432"/>
    <property type="match status" value="1"/>
</dbReference>
<dbReference type="Proteomes" id="UP000288096">
    <property type="component" value="Unassembled WGS sequence"/>
</dbReference>
<keyword evidence="2" id="KW-1185">Reference proteome</keyword>
<comment type="caution">
    <text evidence="1">The sequence shown here is derived from an EMBL/GenBank/DDBJ whole genome shotgun (WGS) entry which is preliminary data.</text>
</comment>
<dbReference type="PANTHER" id="PTHR46246">
    <property type="entry name" value="GUANOSINE-3',5'-BIS(DIPHOSPHATE) 3'-PYROPHOSPHOHYDROLASE MESH1"/>
    <property type="match status" value="1"/>
</dbReference>
<gene>
    <name evidence="1" type="ORF">DENIS_0696</name>
</gene>